<protein>
    <recommendedName>
        <fullName evidence="4">SbsC C-terminal domain-containing protein</fullName>
    </recommendedName>
</protein>
<keyword evidence="3" id="KW-1185">Reference proteome</keyword>
<dbReference type="RefSeq" id="WP_066464897.1">
    <property type="nucleotide sequence ID" value="NZ_MATO01000038.1"/>
</dbReference>
<feature type="chain" id="PRO_5039653316" description="SbsC C-terminal domain-containing protein" evidence="1">
    <location>
        <begin position="21"/>
        <end position="310"/>
    </location>
</feature>
<comment type="caution">
    <text evidence="2">The sequence shown here is derived from an EMBL/GenBank/DDBJ whole genome shotgun (WGS) entry which is preliminary data.</text>
</comment>
<dbReference type="EMBL" id="MATO01000038">
    <property type="protein sequence ID" value="OCS90304.1"/>
    <property type="molecule type" value="Genomic_DNA"/>
</dbReference>
<feature type="signal peptide" evidence="1">
    <location>
        <begin position="1"/>
        <end position="20"/>
    </location>
</feature>
<dbReference type="OrthoDB" id="2449468at2"/>
<organism evidence="2 3">
    <name type="scientific">Caryophanon latum</name>
    <dbReference type="NCBI Taxonomy" id="33977"/>
    <lineage>
        <taxon>Bacteria</taxon>
        <taxon>Bacillati</taxon>
        <taxon>Bacillota</taxon>
        <taxon>Bacilli</taxon>
        <taxon>Bacillales</taxon>
        <taxon>Caryophanaceae</taxon>
        <taxon>Caryophanon</taxon>
    </lineage>
</organism>
<dbReference type="AlphaFoldDB" id="A0A1C0YT22"/>
<gene>
    <name evidence="2" type="ORF">A6K76_11910</name>
</gene>
<sequence length="310" mass="35331">MGKKIVLIVLLCSCAIPVSAHLTGAFADFLAIVYDDSTISQLHGELDETKREIEALTPKVQQAEAAFRTDQQQAIEQLQFYSEVGLDTWLAMIHSGSDVVDLLGSKWVMEQQIHDYLQELDVLYRTYAQLKASQEALQGHADLLVAIEKNVKARQVFLDETAGLELEVIANYLDIDWTAEVEEHIIDDLQADAKLVNEELLDWENNYMLHESWLNDRSNARYYFRSDHVYIEYELEYAHVLLLGQVLQNEDGTAASLVIEAGFYNGFFLPEELLVELPSFTVHYDTLRTLSGMHEPFITQRNGSLQLQSK</sequence>
<evidence type="ECO:0000313" key="2">
    <source>
        <dbReference type="EMBL" id="OCS90304.1"/>
    </source>
</evidence>
<keyword evidence="1" id="KW-0732">Signal</keyword>
<accession>A0A1C0YT22</accession>
<evidence type="ECO:0008006" key="4">
    <source>
        <dbReference type="Google" id="ProtNLM"/>
    </source>
</evidence>
<evidence type="ECO:0000313" key="3">
    <source>
        <dbReference type="Proteomes" id="UP000093482"/>
    </source>
</evidence>
<proteinExistence type="predicted"/>
<reference evidence="2 3" key="1">
    <citation type="submission" date="2016-07" db="EMBL/GenBank/DDBJ databases">
        <title>Caryophanon latum genome sequencing.</title>
        <authorList>
            <person name="Verma A."/>
            <person name="Pal Y."/>
            <person name="Krishnamurthi S."/>
        </authorList>
    </citation>
    <scope>NUCLEOTIDE SEQUENCE [LARGE SCALE GENOMIC DNA]</scope>
    <source>
        <strain evidence="2 3">DSM 14151</strain>
    </source>
</reference>
<name>A0A1C0YT22_9BACL</name>
<dbReference type="Proteomes" id="UP000093482">
    <property type="component" value="Unassembled WGS sequence"/>
</dbReference>
<evidence type="ECO:0000256" key="1">
    <source>
        <dbReference type="SAM" id="SignalP"/>
    </source>
</evidence>